<comment type="caution">
    <text evidence="1">The sequence shown here is derived from an EMBL/GenBank/DDBJ whole genome shotgun (WGS) entry which is preliminary data.</text>
</comment>
<gene>
    <name evidence="1" type="ORF">H0235_003734</name>
</gene>
<name>A0A834PCR6_VESPE</name>
<evidence type="ECO:0000313" key="1">
    <source>
        <dbReference type="EMBL" id="KAF7435543.1"/>
    </source>
</evidence>
<dbReference type="AlphaFoldDB" id="A0A834PCR6"/>
<sequence>MRRPGFAMFLGYEVDAAEKARGNPEGCVDREGRVESLSKGPVQKKNVIFRYVRFNKDEKTKGKEHALSPVMLMSNLTENIL</sequence>
<dbReference type="Proteomes" id="UP000600918">
    <property type="component" value="Unassembled WGS sequence"/>
</dbReference>
<protein>
    <submittedName>
        <fullName evidence="1">Uncharacterized protein</fullName>
    </submittedName>
</protein>
<accession>A0A834PCR6</accession>
<organism evidence="1 2">
    <name type="scientific">Vespula pensylvanica</name>
    <name type="common">Western yellow jacket</name>
    <name type="synonym">Wasp</name>
    <dbReference type="NCBI Taxonomy" id="30213"/>
    <lineage>
        <taxon>Eukaryota</taxon>
        <taxon>Metazoa</taxon>
        <taxon>Ecdysozoa</taxon>
        <taxon>Arthropoda</taxon>
        <taxon>Hexapoda</taxon>
        <taxon>Insecta</taxon>
        <taxon>Pterygota</taxon>
        <taxon>Neoptera</taxon>
        <taxon>Endopterygota</taxon>
        <taxon>Hymenoptera</taxon>
        <taxon>Apocrita</taxon>
        <taxon>Aculeata</taxon>
        <taxon>Vespoidea</taxon>
        <taxon>Vespidae</taxon>
        <taxon>Vespinae</taxon>
        <taxon>Vespula</taxon>
    </lineage>
</organism>
<reference evidence="1" key="1">
    <citation type="journal article" date="2020" name="G3 (Bethesda)">
        <title>High-Quality Assemblies for Three Invasive Social Wasps from the &lt;i&gt;Vespula&lt;/i&gt; Genus.</title>
        <authorList>
            <person name="Harrop T.W.R."/>
            <person name="Guhlin J."/>
            <person name="McLaughlin G.M."/>
            <person name="Permina E."/>
            <person name="Stockwell P."/>
            <person name="Gilligan J."/>
            <person name="Le Lec M.F."/>
            <person name="Gruber M.A.M."/>
            <person name="Quinn O."/>
            <person name="Lovegrove M."/>
            <person name="Duncan E.J."/>
            <person name="Remnant E.J."/>
            <person name="Van Eeckhoven J."/>
            <person name="Graham B."/>
            <person name="Knapp R.A."/>
            <person name="Langford K.W."/>
            <person name="Kronenberg Z."/>
            <person name="Press M.O."/>
            <person name="Eacker S.M."/>
            <person name="Wilson-Rankin E.E."/>
            <person name="Purcell J."/>
            <person name="Lester P.J."/>
            <person name="Dearden P.K."/>
        </authorList>
    </citation>
    <scope>NUCLEOTIDE SEQUENCE</scope>
    <source>
        <strain evidence="1">Volc-1</strain>
    </source>
</reference>
<proteinExistence type="predicted"/>
<dbReference type="EMBL" id="JACSDY010000002">
    <property type="protein sequence ID" value="KAF7435543.1"/>
    <property type="molecule type" value="Genomic_DNA"/>
</dbReference>
<evidence type="ECO:0000313" key="2">
    <source>
        <dbReference type="Proteomes" id="UP000600918"/>
    </source>
</evidence>
<keyword evidence="2" id="KW-1185">Reference proteome</keyword>